<dbReference type="PRINTS" id="PR01415">
    <property type="entry name" value="ANKYRIN"/>
</dbReference>
<evidence type="ECO:0000256" key="3">
    <source>
        <dbReference type="PROSITE-ProRule" id="PRU00023"/>
    </source>
</evidence>
<sequence length="569" mass="64868">MKKIIILTIIIIFISLNAGAATYYVTSDKTVSDGQLHISKIEFNNKKKFTRIHFLFINDDGQEGKFYIFKPGEKNEFEIEMGYNGILKKSLLNVNIQDGIEKEKFYEINYKPFELIEFSLDFDYANPDRYSFLHLYEKGNHEEQTLWDFGALSYEKGTDFSKETYFKYAVLYQDTSFINKILRDDISDVNTRFTYYKNYTPLILASKYIDNMKFINYLLDKGASRSRSSTINFTPIMAAVMNNNLELVKLFYRDHSNINEKTNYGDTAMLYAAKFGDVELIHFLIDKGAKVIDKDDDNITTLMHASRYNNYEVVKTIIDKDARVNKRDSSGRNAIYYAATYNTDSKIINLLVENGADVNSKNKKGLTPLMRASAFNNYEVVKALIDHGADINSKTESGFTPILYAAKYSNNPEVIDILVENGAEIKGGLFSDVPNPLYQSAKYNNNSEITKKLIKLGANPNDDYDNSPLIEAAEYNNAEVVKAILESGVDVNYQNSKGNTALHRAAYKAEDPRIIELLLEYGADGTIENEADRKAIEYIDGFEMGFGVVSENEYLIETDAYWNLNDASY</sequence>
<evidence type="ECO:0000313" key="5">
    <source>
        <dbReference type="EMBL" id="TDP85636.1"/>
    </source>
</evidence>
<feature type="chain" id="PRO_5020615726" evidence="4">
    <location>
        <begin position="21"/>
        <end position="569"/>
    </location>
</feature>
<dbReference type="AlphaFoldDB" id="A0A4R6RJ21"/>
<keyword evidence="2 3" id="KW-0040">ANK repeat</keyword>
<dbReference type="PANTHER" id="PTHR24180:SF45">
    <property type="entry name" value="POLY [ADP-RIBOSE] POLYMERASE TANKYRASE"/>
    <property type="match status" value="1"/>
</dbReference>
<feature type="repeat" description="ANK" evidence="3">
    <location>
        <begin position="364"/>
        <end position="396"/>
    </location>
</feature>
<dbReference type="SMART" id="SM00248">
    <property type="entry name" value="ANK"/>
    <property type="match status" value="11"/>
</dbReference>
<comment type="caution">
    <text evidence="5">The sequence shown here is derived from an EMBL/GenBank/DDBJ whole genome shotgun (WGS) entry which is preliminary data.</text>
</comment>
<feature type="repeat" description="ANK" evidence="3">
    <location>
        <begin position="264"/>
        <end position="296"/>
    </location>
</feature>
<feature type="repeat" description="ANK" evidence="3">
    <location>
        <begin position="397"/>
        <end position="425"/>
    </location>
</feature>
<feature type="repeat" description="ANK" evidence="3">
    <location>
        <begin position="330"/>
        <end position="363"/>
    </location>
</feature>
<dbReference type="Pfam" id="PF12796">
    <property type="entry name" value="Ank_2"/>
    <property type="match status" value="3"/>
</dbReference>
<dbReference type="PANTHER" id="PTHR24180">
    <property type="entry name" value="CYCLIN-DEPENDENT KINASE INHIBITOR 2C-RELATED"/>
    <property type="match status" value="1"/>
</dbReference>
<keyword evidence="4" id="KW-0732">Signal</keyword>
<dbReference type="PROSITE" id="PS50297">
    <property type="entry name" value="ANK_REP_REGION"/>
    <property type="match status" value="6"/>
</dbReference>
<dbReference type="RefSeq" id="WP_133531229.1">
    <property type="nucleotide sequence ID" value="NZ_SNXX01000040.1"/>
</dbReference>
<dbReference type="InterPro" id="IPR051637">
    <property type="entry name" value="Ank_repeat_dom-contain_49"/>
</dbReference>
<organism evidence="5 6">
    <name type="scientific">Halanaerobium saccharolyticum</name>
    <dbReference type="NCBI Taxonomy" id="43595"/>
    <lineage>
        <taxon>Bacteria</taxon>
        <taxon>Bacillati</taxon>
        <taxon>Bacillota</taxon>
        <taxon>Clostridia</taxon>
        <taxon>Halanaerobiales</taxon>
        <taxon>Halanaerobiaceae</taxon>
        <taxon>Halanaerobium</taxon>
    </lineage>
</organism>
<evidence type="ECO:0000256" key="2">
    <source>
        <dbReference type="ARBA" id="ARBA00023043"/>
    </source>
</evidence>
<keyword evidence="1" id="KW-0677">Repeat</keyword>
<dbReference type="InterPro" id="IPR036770">
    <property type="entry name" value="Ankyrin_rpt-contain_sf"/>
</dbReference>
<dbReference type="Gene3D" id="1.25.40.20">
    <property type="entry name" value="Ankyrin repeat-containing domain"/>
    <property type="match status" value="2"/>
</dbReference>
<feature type="repeat" description="ANK" evidence="3">
    <location>
        <begin position="464"/>
        <end position="496"/>
    </location>
</feature>
<dbReference type="EMBL" id="SNXX01000040">
    <property type="protein sequence ID" value="TDP85636.1"/>
    <property type="molecule type" value="Genomic_DNA"/>
</dbReference>
<proteinExistence type="predicted"/>
<protein>
    <submittedName>
        <fullName evidence="5">Ankyrin repeat protein</fullName>
    </submittedName>
</protein>
<reference evidence="5 6" key="1">
    <citation type="submission" date="2019-03" db="EMBL/GenBank/DDBJ databases">
        <title>Subsurface microbial communities from deep shales in Ohio and West Virginia, USA.</title>
        <authorList>
            <person name="Wrighton K."/>
        </authorList>
    </citation>
    <scope>NUCLEOTIDE SEQUENCE [LARGE SCALE GENOMIC DNA]</scope>
    <source>
        <strain evidence="5 6">MSL 7</strain>
    </source>
</reference>
<accession>A0A4R6RJ21</accession>
<feature type="repeat" description="ANK" evidence="3">
    <location>
        <begin position="297"/>
        <end position="329"/>
    </location>
</feature>
<evidence type="ECO:0000313" key="6">
    <source>
        <dbReference type="Proteomes" id="UP000295176"/>
    </source>
</evidence>
<gene>
    <name evidence="5" type="ORF">C7957_1405</name>
</gene>
<dbReference type="SUPFAM" id="SSF48403">
    <property type="entry name" value="Ankyrin repeat"/>
    <property type="match status" value="1"/>
</dbReference>
<dbReference type="InterPro" id="IPR002110">
    <property type="entry name" value="Ankyrin_rpt"/>
</dbReference>
<evidence type="ECO:0000256" key="4">
    <source>
        <dbReference type="SAM" id="SignalP"/>
    </source>
</evidence>
<feature type="signal peptide" evidence="4">
    <location>
        <begin position="1"/>
        <end position="20"/>
    </location>
</feature>
<name>A0A4R6RJ21_9FIRM</name>
<dbReference type="PROSITE" id="PS50088">
    <property type="entry name" value="ANK_REPEAT"/>
    <property type="match status" value="7"/>
</dbReference>
<evidence type="ECO:0000256" key="1">
    <source>
        <dbReference type="ARBA" id="ARBA00022737"/>
    </source>
</evidence>
<dbReference type="Proteomes" id="UP000295176">
    <property type="component" value="Unassembled WGS sequence"/>
</dbReference>
<feature type="repeat" description="ANK" evidence="3">
    <location>
        <begin position="497"/>
        <end position="530"/>
    </location>
</feature>